<proteinExistence type="predicted"/>
<name>A0ABV3WXB7_9HYPH</name>
<dbReference type="PANTHER" id="PTHR41795:SF1">
    <property type="entry name" value="EXOPOLYSACCHARIDE SYNTHESIS PROTEIN"/>
    <property type="match status" value="1"/>
</dbReference>
<keyword evidence="3" id="KW-1185">Reference proteome</keyword>
<feature type="transmembrane region" description="Helical" evidence="1">
    <location>
        <begin position="175"/>
        <end position="195"/>
    </location>
</feature>
<keyword evidence="1" id="KW-0472">Membrane</keyword>
<accession>A0ABV3WXB7</accession>
<keyword evidence="1" id="KW-0812">Transmembrane</keyword>
<gene>
    <name evidence="2" type="ORF">V1479_17725</name>
</gene>
<comment type="caution">
    <text evidence="2">The sequence shown here is derived from an EMBL/GenBank/DDBJ whole genome shotgun (WGS) entry which is preliminary data.</text>
</comment>
<dbReference type="EMBL" id="JAZHFV010000006">
    <property type="protein sequence ID" value="MEX4009155.1"/>
    <property type="molecule type" value="Genomic_DNA"/>
</dbReference>
<organism evidence="2 3">
    <name type="scientific">Neoaquamicrobium sediminum</name>
    <dbReference type="NCBI Taxonomy" id="1849104"/>
    <lineage>
        <taxon>Bacteria</taxon>
        <taxon>Pseudomonadati</taxon>
        <taxon>Pseudomonadota</taxon>
        <taxon>Alphaproteobacteria</taxon>
        <taxon>Hyphomicrobiales</taxon>
        <taxon>Phyllobacteriaceae</taxon>
        <taxon>Neoaquamicrobium</taxon>
    </lineage>
</organism>
<dbReference type="InterPro" id="IPR010331">
    <property type="entry name" value="ExoD"/>
</dbReference>
<protein>
    <submittedName>
        <fullName evidence="2">Exopolysaccharide biosynthesis protein</fullName>
    </submittedName>
</protein>
<reference evidence="2 3" key="1">
    <citation type="submission" date="2024-01" db="EMBL/GenBank/DDBJ databases">
        <title>New evidence supports the origin of RcGTA from prophage.</title>
        <authorList>
            <person name="Xu Y."/>
            <person name="Liu B."/>
            <person name="Chen F."/>
        </authorList>
    </citation>
    <scope>NUCLEOTIDE SEQUENCE [LARGE SCALE GENOMIC DNA]</scope>
    <source>
        <strain evidence="2 3">CBW1107-2</strain>
    </source>
</reference>
<dbReference type="RefSeq" id="WP_173192717.1">
    <property type="nucleotide sequence ID" value="NZ_JABETK010000002.1"/>
</dbReference>
<dbReference type="PANTHER" id="PTHR41795">
    <property type="entry name" value="EXOPOLYSACCHARIDE SYNTHESIS PROTEIN"/>
    <property type="match status" value="1"/>
</dbReference>
<evidence type="ECO:0000256" key="1">
    <source>
        <dbReference type="SAM" id="Phobius"/>
    </source>
</evidence>
<dbReference type="Pfam" id="PF06055">
    <property type="entry name" value="ExoD"/>
    <property type="match status" value="1"/>
</dbReference>
<evidence type="ECO:0000313" key="2">
    <source>
        <dbReference type="EMBL" id="MEX4009155.1"/>
    </source>
</evidence>
<sequence length="198" mass="21420">MKDDCEPESVEDVLECVEEAGAAEERVSVREIVHRIGDDAFPPLILAPALIIVTPASAIIGLSTFCGTIVALVAIQMVIGRDRLWLPAFILNRTIEQQRLERVIGRIERPARYIDRLTRKRLTMLVDPPMARVWALVCLLLSMVIPVLELVPMSSTIIAATISLFALAMLARDGLLVVMGLLVLGGAASLALGVVSTG</sequence>
<evidence type="ECO:0000313" key="3">
    <source>
        <dbReference type="Proteomes" id="UP001559025"/>
    </source>
</evidence>
<dbReference type="Proteomes" id="UP001559025">
    <property type="component" value="Unassembled WGS sequence"/>
</dbReference>
<feature type="transmembrane region" description="Helical" evidence="1">
    <location>
        <begin position="45"/>
        <end position="75"/>
    </location>
</feature>
<keyword evidence="1" id="KW-1133">Transmembrane helix</keyword>
<dbReference type="PIRSF" id="PIRSF033239">
    <property type="entry name" value="ExoD"/>
    <property type="match status" value="1"/>
</dbReference>